<accession>A0ABQ4Y7E6</accession>
<reference evidence="2" key="2">
    <citation type="submission" date="2022-01" db="EMBL/GenBank/DDBJ databases">
        <authorList>
            <person name="Yamashiro T."/>
            <person name="Shiraishi A."/>
            <person name="Satake H."/>
            <person name="Nakayama K."/>
        </authorList>
    </citation>
    <scope>NUCLEOTIDE SEQUENCE</scope>
</reference>
<keyword evidence="3" id="KW-1185">Reference proteome</keyword>
<feature type="region of interest" description="Disordered" evidence="1">
    <location>
        <begin position="225"/>
        <end position="264"/>
    </location>
</feature>
<sequence length="313" mass="34884">MGFINGTYNRTNFVASAPLLEQWDRYDIYQPIRSSLLTREILSEVKDAFVIIAREESHRGIPSSSVKSEKPQVFALKGHTVDRCFEISSYPPGFEINPNLKPNNNFNNNKSNNVDAKGGSEGNNDLKTTSALYFTNEHVMKLMSLLNEKTCSSSQANMLTVGHSNETLAKITHVGILKLNNDVVLFDVLVVPEYCVSLLSVHKLIKDIKLNVGFDETKCIGYQQKDKKQGKNQTKSSMRLKRKAKAEDILQTGPNNNKKNRPKKEAQIKDLTTVSLHTRKYHIVSPQAVTSLVPTVTPPKMCRSGNMSGGVTS</sequence>
<reference evidence="2" key="1">
    <citation type="journal article" date="2022" name="Int. J. Mol. Sci.">
        <title>Draft Genome of Tanacetum Coccineum: Genomic Comparison of Closely Related Tanacetum-Family Plants.</title>
        <authorList>
            <person name="Yamashiro T."/>
            <person name="Shiraishi A."/>
            <person name="Nakayama K."/>
            <person name="Satake H."/>
        </authorList>
    </citation>
    <scope>NUCLEOTIDE SEQUENCE</scope>
</reference>
<dbReference type="Proteomes" id="UP001151760">
    <property type="component" value="Unassembled WGS sequence"/>
</dbReference>
<gene>
    <name evidence="2" type="ORF">Tco_0706427</name>
</gene>
<dbReference type="PANTHER" id="PTHR34222">
    <property type="entry name" value="GAG_PRE-INTEGRS DOMAIN-CONTAINING PROTEIN"/>
    <property type="match status" value="1"/>
</dbReference>
<evidence type="ECO:0000313" key="2">
    <source>
        <dbReference type="EMBL" id="GJS73586.1"/>
    </source>
</evidence>
<dbReference type="PANTHER" id="PTHR34222:SF99">
    <property type="entry name" value="PROTEIN, PUTATIVE-RELATED"/>
    <property type="match status" value="1"/>
</dbReference>
<organism evidence="2 3">
    <name type="scientific">Tanacetum coccineum</name>
    <dbReference type="NCBI Taxonomy" id="301880"/>
    <lineage>
        <taxon>Eukaryota</taxon>
        <taxon>Viridiplantae</taxon>
        <taxon>Streptophyta</taxon>
        <taxon>Embryophyta</taxon>
        <taxon>Tracheophyta</taxon>
        <taxon>Spermatophyta</taxon>
        <taxon>Magnoliopsida</taxon>
        <taxon>eudicotyledons</taxon>
        <taxon>Gunneridae</taxon>
        <taxon>Pentapetalae</taxon>
        <taxon>asterids</taxon>
        <taxon>campanulids</taxon>
        <taxon>Asterales</taxon>
        <taxon>Asteraceae</taxon>
        <taxon>Asteroideae</taxon>
        <taxon>Anthemideae</taxon>
        <taxon>Anthemidinae</taxon>
        <taxon>Tanacetum</taxon>
    </lineage>
</organism>
<protein>
    <submittedName>
        <fullName evidence="2">Uncharacterized protein</fullName>
    </submittedName>
</protein>
<proteinExistence type="predicted"/>
<evidence type="ECO:0000256" key="1">
    <source>
        <dbReference type="SAM" id="MobiDB-lite"/>
    </source>
</evidence>
<name>A0ABQ4Y7E6_9ASTR</name>
<dbReference type="EMBL" id="BQNB010010165">
    <property type="protein sequence ID" value="GJS73586.1"/>
    <property type="molecule type" value="Genomic_DNA"/>
</dbReference>
<evidence type="ECO:0000313" key="3">
    <source>
        <dbReference type="Proteomes" id="UP001151760"/>
    </source>
</evidence>
<comment type="caution">
    <text evidence="2">The sequence shown here is derived from an EMBL/GenBank/DDBJ whole genome shotgun (WGS) entry which is preliminary data.</text>
</comment>